<accession>A0A4Y7PZZ0</accession>
<dbReference type="EMBL" id="ML170184">
    <property type="protein sequence ID" value="TDL20963.1"/>
    <property type="molecule type" value="Genomic_DNA"/>
</dbReference>
<evidence type="ECO:0000256" key="1">
    <source>
        <dbReference type="SAM" id="MobiDB-lite"/>
    </source>
</evidence>
<reference evidence="2 3" key="1">
    <citation type="submission" date="2018-06" db="EMBL/GenBank/DDBJ databases">
        <title>A transcriptomic atlas of mushroom development highlights an independent origin of complex multicellularity.</title>
        <authorList>
            <consortium name="DOE Joint Genome Institute"/>
            <person name="Krizsan K."/>
            <person name="Almasi E."/>
            <person name="Merenyi Z."/>
            <person name="Sahu N."/>
            <person name="Viragh M."/>
            <person name="Koszo T."/>
            <person name="Mondo S."/>
            <person name="Kiss B."/>
            <person name="Balint B."/>
            <person name="Kues U."/>
            <person name="Barry K."/>
            <person name="Hegedus J.C."/>
            <person name="Henrissat B."/>
            <person name="Johnson J."/>
            <person name="Lipzen A."/>
            <person name="Ohm R."/>
            <person name="Nagy I."/>
            <person name="Pangilinan J."/>
            <person name="Yan J."/>
            <person name="Xiong Y."/>
            <person name="Grigoriev I.V."/>
            <person name="Hibbett D.S."/>
            <person name="Nagy L.G."/>
        </authorList>
    </citation>
    <scope>NUCLEOTIDE SEQUENCE [LARGE SCALE GENOMIC DNA]</scope>
    <source>
        <strain evidence="2 3">SZMC22713</strain>
    </source>
</reference>
<dbReference type="AlphaFoldDB" id="A0A4Y7PZZ0"/>
<dbReference type="OrthoDB" id="3055171at2759"/>
<name>A0A4Y7PZZ0_9AGAM</name>
<keyword evidence="3" id="KW-1185">Reference proteome</keyword>
<feature type="region of interest" description="Disordered" evidence="1">
    <location>
        <begin position="722"/>
        <end position="792"/>
    </location>
</feature>
<dbReference type="VEuPathDB" id="FungiDB:BD410DRAFT_899238"/>
<feature type="region of interest" description="Disordered" evidence="1">
    <location>
        <begin position="275"/>
        <end position="297"/>
    </location>
</feature>
<evidence type="ECO:0000313" key="3">
    <source>
        <dbReference type="Proteomes" id="UP000294933"/>
    </source>
</evidence>
<protein>
    <submittedName>
        <fullName evidence="2">Uncharacterized protein</fullName>
    </submittedName>
</protein>
<proteinExistence type="predicted"/>
<sequence>MNDDTKPVLDVLWQWNPPALLPKKRRGSPVESSTTTHAPSFYDKHLGEGFVLKYIRHVPSLCDILMDQVEKHFENASTLPESTSGLFTKEYIDSFVEAFPRTVYDEQGVAECYRRNVFFSCCNLVSTLALYPGAKKWRSILSIEQERGRRPIADRRLEFKIKIDAVEAWKCVTPAVREAIAFMEDSTDWFVATFEHLYLTAETEQIFEELLSQARANALHGIEPVEFGWTFCNMKEKGRKCPRHEVLVEPVCEDDPNRLWRNFVNPIIDTKNAALEPQDSTYKDPDKDAGPPPTAPGDVTSEFLLQHTWVQAAMHNVSFILISAGNYEVIAIRDRGTQTLYVSDLIEPAKYPGYLKLQVGFYISAIKDLFHTGPVWRTCPLPPLSTLCSSHSYKGQRLVHSNVISKALLDDLELTQPTMNDEVKASLDLIFECPPPLLIQEEPELCGTDSYASQEPAFYDKHLAERFVLKYVKYMPQLGDILTAQVDSQIRQADTLPTSADWLPRRKTDILSSWETIARSAFNEEGVERFYERIVFHWGSRVASTVALHPKSEEWRSILALNPQHSAAPIADATIMIQCPPKVPDEKTWDSSLPEVKEAVEFIKNFIKVYKKPKAWRLLTIEFKSLVVGKLGVFIQILRDACGNSVVGAKLVEFAWHHNATFMLISAGNYEVIAIRDREKQTLYLSDLIEPSKYPGYMKLQVGFYISAIKDLFARLECEKGKQADTGDGGDGEGEEGKGDGGDGSGSSNSVWQGGDGDGRGGGAEGGIKRRGQESSQDQPSKRQRNCKIDCS</sequence>
<gene>
    <name evidence="2" type="ORF">BD410DRAFT_899238</name>
</gene>
<feature type="compositionally biased region" description="Gly residues" evidence="1">
    <location>
        <begin position="754"/>
        <end position="766"/>
    </location>
</feature>
<organism evidence="2 3">
    <name type="scientific">Rickenella mellea</name>
    <dbReference type="NCBI Taxonomy" id="50990"/>
    <lineage>
        <taxon>Eukaryota</taxon>
        <taxon>Fungi</taxon>
        <taxon>Dikarya</taxon>
        <taxon>Basidiomycota</taxon>
        <taxon>Agaricomycotina</taxon>
        <taxon>Agaricomycetes</taxon>
        <taxon>Hymenochaetales</taxon>
        <taxon>Rickenellaceae</taxon>
        <taxon>Rickenella</taxon>
    </lineage>
</organism>
<dbReference type="Proteomes" id="UP000294933">
    <property type="component" value="Unassembled WGS sequence"/>
</dbReference>
<evidence type="ECO:0000313" key="2">
    <source>
        <dbReference type="EMBL" id="TDL20963.1"/>
    </source>
</evidence>